<evidence type="ECO:0000259" key="2">
    <source>
        <dbReference type="Pfam" id="PF00188"/>
    </source>
</evidence>
<name>A0A4Z0JJX6_9LACO</name>
<dbReference type="InterPro" id="IPR014044">
    <property type="entry name" value="CAP_dom"/>
</dbReference>
<dbReference type="Proteomes" id="UP000298021">
    <property type="component" value="Unassembled WGS sequence"/>
</dbReference>
<dbReference type="Gene3D" id="3.40.33.10">
    <property type="entry name" value="CAP"/>
    <property type="match status" value="1"/>
</dbReference>
<dbReference type="EMBL" id="RKLY01000024">
    <property type="protein sequence ID" value="TGD22320.1"/>
    <property type="molecule type" value="Genomic_DNA"/>
</dbReference>
<evidence type="ECO:0000256" key="1">
    <source>
        <dbReference type="SAM" id="MobiDB-lite"/>
    </source>
</evidence>
<sequence length="217" mass="23584">MTKGEIPAARNLPNGSTWKVDRAIKDTTGAVYYEVASNQWISAKNMTVNKAVETVNSNTNFSTFSSKGKVAVNPQKPTNNQTSNSNPDTASVAAAVLKSINDERAAKGVAPLSQTAALTNTANIRAKEISVKFDHQRPNGSMCFSAFPDGWGTEEENIAYRYKRPANEIAANIMNSFRAENFAPSHYTNVLSPDVKTVGVGVYRSGDRYYVAEDFMG</sequence>
<feature type="region of interest" description="Disordered" evidence="1">
    <location>
        <begin position="66"/>
        <end position="88"/>
    </location>
</feature>
<dbReference type="Pfam" id="PF00188">
    <property type="entry name" value="CAP"/>
    <property type="match status" value="1"/>
</dbReference>
<protein>
    <submittedName>
        <fullName evidence="3">CAP domain-containing protein</fullName>
    </submittedName>
</protein>
<dbReference type="AlphaFoldDB" id="A0A4Z0JJX6"/>
<dbReference type="PANTHER" id="PTHR31157:SF1">
    <property type="entry name" value="SCP DOMAIN-CONTAINING PROTEIN"/>
    <property type="match status" value="1"/>
</dbReference>
<accession>A0A4Z0JJX6</accession>
<reference evidence="3 4" key="1">
    <citation type="submission" date="2018-10" db="EMBL/GenBank/DDBJ databases">
        <title>Lactobacillus sp. R7 and Lactobacillus sp. R19 isolated from fermented mustard green product of Taiwan.</title>
        <authorList>
            <person name="Lin S.-T."/>
        </authorList>
    </citation>
    <scope>NUCLEOTIDE SEQUENCE [LARGE SCALE GENOMIC DNA]</scope>
    <source>
        <strain evidence="3 4">BCRC 81127</strain>
    </source>
</reference>
<dbReference type="InterPro" id="IPR035940">
    <property type="entry name" value="CAP_sf"/>
</dbReference>
<comment type="caution">
    <text evidence="3">The sequence shown here is derived from an EMBL/GenBank/DDBJ whole genome shotgun (WGS) entry which is preliminary data.</text>
</comment>
<feature type="compositionally biased region" description="Polar residues" evidence="1">
    <location>
        <begin position="75"/>
        <end position="88"/>
    </location>
</feature>
<dbReference type="PANTHER" id="PTHR31157">
    <property type="entry name" value="SCP DOMAIN-CONTAINING PROTEIN"/>
    <property type="match status" value="1"/>
</dbReference>
<proteinExistence type="predicted"/>
<gene>
    <name evidence="3" type="ORF">EGT49_09250</name>
</gene>
<evidence type="ECO:0000313" key="4">
    <source>
        <dbReference type="Proteomes" id="UP000298021"/>
    </source>
</evidence>
<feature type="domain" description="SCP" evidence="2">
    <location>
        <begin position="98"/>
        <end position="210"/>
    </location>
</feature>
<dbReference type="SUPFAM" id="SSF55797">
    <property type="entry name" value="PR-1-like"/>
    <property type="match status" value="1"/>
</dbReference>
<dbReference type="OrthoDB" id="9783944at2"/>
<organism evidence="3 4">
    <name type="scientific">Companilactobacillus suantsaicola</name>
    <dbReference type="NCBI Taxonomy" id="2487723"/>
    <lineage>
        <taxon>Bacteria</taxon>
        <taxon>Bacillati</taxon>
        <taxon>Bacillota</taxon>
        <taxon>Bacilli</taxon>
        <taxon>Lactobacillales</taxon>
        <taxon>Lactobacillaceae</taxon>
        <taxon>Companilactobacillus</taxon>
    </lineage>
</organism>
<dbReference type="RefSeq" id="WP_135373675.1">
    <property type="nucleotide sequence ID" value="NZ_RKLY01000024.1"/>
</dbReference>
<evidence type="ECO:0000313" key="3">
    <source>
        <dbReference type="EMBL" id="TGD22320.1"/>
    </source>
</evidence>
<dbReference type="CDD" id="cd05379">
    <property type="entry name" value="CAP_bacterial"/>
    <property type="match status" value="1"/>
</dbReference>
<keyword evidence="4" id="KW-1185">Reference proteome</keyword>